<gene>
    <name evidence="3" type="ORF">BCR34DRAFT_583318</name>
</gene>
<reference evidence="3 4" key="1">
    <citation type="submission" date="2016-07" db="EMBL/GenBank/DDBJ databases">
        <title>Pervasive Adenine N6-methylation of Active Genes in Fungi.</title>
        <authorList>
            <consortium name="DOE Joint Genome Institute"/>
            <person name="Mondo S.J."/>
            <person name="Dannebaum R.O."/>
            <person name="Kuo R.C."/>
            <person name="Labutti K."/>
            <person name="Haridas S."/>
            <person name="Kuo A."/>
            <person name="Salamov A."/>
            <person name="Ahrendt S.R."/>
            <person name="Lipzen A."/>
            <person name="Sullivan W."/>
            <person name="Andreopoulos W.B."/>
            <person name="Clum A."/>
            <person name="Lindquist E."/>
            <person name="Daum C."/>
            <person name="Ramamoorthy G.K."/>
            <person name="Gryganskyi A."/>
            <person name="Culley D."/>
            <person name="Magnuson J.K."/>
            <person name="James T.Y."/>
            <person name="O'Malley M.A."/>
            <person name="Stajich J.E."/>
            <person name="Spatafora J.W."/>
            <person name="Visel A."/>
            <person name="Grigoriev I.V."/>
        </authorList>
    </citation>
    <scope>NUCLEOTIDE SEQUENCE [LARGE SCALE GENOMIC DNA]</scope>
    <source>
        <strain evidence="3 4">CBS 115471</strain>
    </source>
</reference>
<protein>
    <submittedName>
        <fullName evidence="3">Uncharacterized protein</fullName>
    </submittedName>
</protein>
<keyword evidence="4" id="KW-1185">Reference proteome</keyword>
<evidence type="ECO:0000313" key="3">
    <source>
        <dbReference type="EMBL" id="ORY17752.1"/>
    </source>
</evidence>
<evidence type="ECO:0000256" key="2">
    <source>
        <dbReference type="SAM" id="MobiDB-lite"/>
    </source>
</evidence>
<keyword evidence="1" id="KW-0175">Coiled coil</keyword>
<dbReference type="AlphaFoldDB" id="A0A1Y2A5G8"/>
<organism evidence="3 4">
    <name type="scientific">Clohesyomyces aquaticus</name>
    <dbReference type="NCBI Taxonomy" id="1231657"/>
    <lineage>
        <taxon>Eukaryota</taxon>
        <taxon>Fungi</taxon>
        <taxon>Dikarya</taxon>
        <taxon>Ascomycota</taxon>
        <taxon>Pezizomycotina</taxon>
        <taxon>Dothideomycetes</taxon>
        <taxon>Pleosporomycetidae</taxon>
        <taxon>Pleosporales</taxon>
        <taxon>Lindgomycetaceae</taxon>
        <taxon>Clohesyomyces</taxon>
    </lineage>
</organism>
<dbReference type="Proteomes" id="UP000193144">
    <property type="component" value="Unassembled WGS sequence"/>
</dbReference>
<accession>A0A1Y2A5G8</accession>
<name>A0A1Y2A5G8_9PLEO</name>
<dbReference type="EMBL" id="MCFA01000010">
    <property type="protein sequence ID" value="ORY17752.1"/>
    <property type="molecule type" value="Genomic_DNA"/>
</dbReference>
<sequence length="227" mass="25519">MSSNTNAHPNLSQPPNTHYEPRPGGIMDIQALQHSVVATREELAQREAEIELHVKTIFLKREKQYTEISALNISVTRTNAEGVDVTTKMLEFQREVDLYRAQLMRLVREQAEARSRFGNAMEGQRSVINMLQSQMIIAEEEIEAARTVAAEGGSEAEVLAINYGKAVDWIWWICSGMNIGVHRFVPCQSLQCISVIYSDDPHHCIVETRQTIADANMYGKEGEGEAD</sequence>
<evidence type="ECO:0000313" key="4">
    <source>
        <dbReference type="Proteomes" id="UP000193144"/>
    </source>
</evidence>
<evidence type="ECO:0000256" key="1">
    <source>
        <dbReference type="SAM" id="Coils"/>
    </source>
</evidence>
<proteinExistence type="predicted"/>
<feature type="region of interest" description="Disordered" evidence="2">
    <location>
        <begin position="1"/>
        <end position="25"/>
    </location>
</feature>
<feature type="coiled-coil region" evidence="1">
    <location>
        <begin position="89"/>
        <end position="148"/>
    </location>
</feature>
<comment type="caution">
    <text evidence="3">The sequence shown here is derived from an EMBL/GenBank/DDBJ whole genome shotgun (WGS) entry which is preliminary data.</text>
</comment>
<feature type="compositionally biased region" description="Polar residues" evidence="2">
    <location>
        <begin position="1"/>
        <end position="16"/>
    </location>
</feature>